<evidence type="ECO:0000259" key="10">
    <source>
        <dbReference type="PROSITE" id="PS50003"/>
    </source>
</evidence>
<keyword evidence="5" id="KW-0446">Lipid-binding</keyword>
<dbReference type="PANTHER" id="PTHR10972:SF205">
    <property type="entry name" value="OXYSTEROL-BINDING PROTEIN 1"/>
    <property type="match status" value="1"/>
</dbReference>
<dbReference type="SUPFAM" id="SSF50729">
    <property type="entry name" value="PH domain-like"/>
    <property type="match status" value="1"/>
</dbReference>
<dbReference type="InterPro" id="IPR011993">
    <property type="entry name" value="PH-like_dom_sf"/>
</dbReference>
<feature type="repeat" description="ANK" evidence="6">
    <location>
        <begin position="190"/>
        <end position="212"/>
    </location>
</feature>
<dbReference type="InterPro" id="IPR000648">
    <property type="entry name" value="Oxysterol-bd"/>
</dbReference>
<keyword evidence="6" id="KW-0040">ANK repeat</keyword>
<feature type="compositionally biased region" description="Basic and acidic residues" evidence="9">
    <location>
        <begin position="496"/>
        <end position="516"/>
    </location>
</feature>
<evidence type="ECO:0000256" key="2">
    <source>
        <dbReference type="ARBA" id="ARBA00022448"/>
    </source>
</evidence>
<dbReference type="CDD" id="cd13292">
    <property type="entry name" value="PH_Osh1p_Osh2p_yeast"/>
    <property type="match status" value="1"/>
</dbReference>
<dbReference type="Gene3D" id="2.40.160.120">
    <property type="match status" value="1"/>
</dbReference>
<dbReference type="InterPro" id="IPR001849">
    <property type="entry name" value="PH_domain"/>
</dbReference>
<dbReference type="PROSITE" id="PS01013">
    <property type="entry name" value="OSBP"/>
    <property type="match status" value="1"/>
</dbReference>
<evidence type="ECO:0000256" key="6">
    <source>
        <dbReference type="PROSITE-ProRule" id="PRU00023"/>
    </source>
</evidence>
<keyword evidence="8" id="KW-0175">Coiled coil</keyword>
<dbReference type="GO" id="GO:0030011">
    <property type="term" value="P:maintenance of cell polarity"/>
    <property type="evidence" value="ECO:0007669"/>
    <property type="project" value="TreeGrafter"/>
</dbReference>
<dbReference type="PANTHER" id="PTHR10972">
    <property type="entry name" value="OXYSTEROL-BINDING PROTEIN-RELATED"/>
    <property type="match status" value="1"/>
</dbReference>
<dbReference type="SMART" id="SM00248">
    <property type="entry name" value="ANK"/>
    <property type="match status" value="3"/>
</dbReference>
<dbReference type="FunFam" id="2.30.29.30:FF:000061">
    <property type="entry name" value="Oxysterol binding protein 1"/>
    <property type="match status" value="1"/>
</dbReference>
<feature type="domain" description="PH" evidence="10">
    <location>
        <begin position="389"/>
        <end position="484"/>
    </location>
</feature>
<keyword evidence="12" id="KW-1185">Reference proteome</keyword>
<feature type="coiled-coil region" evidence="8">
    <location>
        <begin position="1171"/>
        <end position="1205"/>
    </location>
</feature>
<dbReference type="Pfam" id="PF00023">
    <property type="entry name" value="Ank"/>
    <property type="match status" value="1"/>
</dbReference>
<feature type="compositionally biased region" description="Low complexity" evidence="9">
    <location>
        <begin position="561"/>
        <end position="577"/>
    </location>
</feature>
<dbReference type="PRINTS" id="PR01415">
    <property type="entry name" value="ANKYRIN"/>
</dbReference>
<dbReference type="FunCoup" id="A0A3N4KRT8">
    <property type="interactions" value="543"/>
</dbReference>
<dbReference type="EMBL" id="ML119124">
    <property type="protein sequence ID" value="RPB13230.1"/>
    <property type="molecule type" value="Genomic_DNA"/>
</dbReference>
<dbReference type="Gene3D" id="2.30.29.30">
    <property type="entry name" value="Pleckstrin-homology domain (PH domain)/Phosphotyrosine-binding domain (PTB)"/>
    <property type="match status" value="1"/>
</dbReference>
<evidence type="ECO:0000256" key="8">
    <source>
        <dbReference type="SAM" id="Coils"/>
    </source>
</evidence>
<feature type="compositionally biased region" description="Polar residues" evidence="9">
    <location>
        <begin position="42"/>
        <end position="62"/>
    </location>
</feature>
<dbReference type="GO" id="GO:0006869">
    <property type="term" value="P:lipid transport"/>
    <property type="evidence" value="ECO:0007669"/>
    <property type="project" value="UniProtKB-KW"/>
</dbReference>
<dbReference type="GO" id="GO:0005635">
    <property type="term" value="C:nuclear envelope"/>
    <property type="evidence" value="ECO:0007669"/>
    <property type="project" value="TreeGrafter"/>
</dbReference>
<evidence type="ECO:0000313" key="12">
    <source>
        <dbReference type="Proteomes" id="UP000277580"/>
    </source>
</evidence>
<dbReference type="Gene3D" id="1.25.40.20">
    <property type="entry name" value="Ankyrin repeat-containing domain"/>
    <property type="match status" value="2"/>
</dbReference>
<evidence type="ECO:0000256" key="9">
    <source>
        <dbReference type="SAM" id="MobiDB-lite"/>
    </source>
</evidence>
<reference evidence="11 12" key="1">
    <citation type="journal article" date="2018" name="Nat. Ecol. Evol.">
        <title>Pezizomycetes genomes reveal the molecular basis of ectomycorrhizal truffle lifestyle.</title>
        <authorList>
            <person name="Murat C."/>
            <person name="Payen T."/>
            <person name="Noel B."/>
            <person name="Kuo A."/>
            <person name="Morin E."/>
            <person name="Chen J."/>
            <person name="Kohler A."/>
            <person name="Krizsan K."/>
            <person name="Balestrini R."/>
            <person name="Da Silva C."/>
            <person name="Montanini B."/>
            <person name="Hainaut M."/>
            <person name="Levati E."/>
            <person name="Barry K.W."/>
            <person name="Belfiori B."/>
            <person name="Cichocki N."/>
            <person name="Clum A."/>
            <person name="Dockter R.B."/>
            <person name="Fauchery L."/>
            <person name="Guy J."/>
            <person name="Iotti M."/>
            <person name="Le Tacon F."/>
            <person name="Lindquist E.A."/>
            <person name="Lipzen A."/>
            <person name="Malagnac F."/>
            <person name="Mello A."/>
            <person name="Molinier V."/>
            <person name="Miyauchi S."/>
            <person name="Poulain J."/>
            <person name="Riccioni C."/>
            <person name="Rubini A."/>
            <person name="Sitrit Y."/>
            <person name="Splivallo R."/>
            <person name="Traeger S."/>
            <person name="Wang M."/>
            <person name="Zifcakova L."/>
            <person name="Wipf D."/>
            <person name="Zambonelli A."/>
            <person name="Paolocci F."/>
            <person name="Nowrousian M."/>
            <person name="Ottonello S."/>
            <person name="Baldrian P."/>
            <person name="Spatafora J.W."/>
            <person name="Henrissat B."/>
            <person name="Nagy L.G."/>
            <person name="Aury J.M."/>
            <person name="Wincker P."/>
            <person name="Grigoriev I.V."/>
            <person name="Bonfante P."/>
            <person name="Martin F.M."/>
        </authorList>
    </citation>
    <scope>NUCLEOTIDE SEQUENCE [LARGE SCALE GENOMIC DNA]</scope>
    <source>
        <strain evidence="11 12">CCBAS932</strain>
    </source>
</reference>
<dbReference type="SUPFAM" id="SSF48403">
    <property type="entry name" value="Ankyrin repeat"/>
    <property type="match status" value="1"/>
</dbReference>
<protein>
    <recommendedName>
        <fullName evidence="10">PH domain-containing protein</fullName>
    </recommendedName>
</protein>
<evidence type="ECO:0000256" key="1">
    <source>
        <dbReference type="ARBA" id="ARBA00008842"/>
    </source>
</evidence>
<keyword evidence="2" id="KW-0813">Transport</keyword>
<organism evidence="11 12">
    <name type="scientific">Morchella conica CCBAS932</name>
    <dbReference type="NCBI Taxonomy" id="1392247"/>
    <lineage>
        <taxon>Eukaryota</taxon>
        <taxon>Fungi</taxon>
        <taxon>Dikarya</taxon>
        <taxon>Ascomycota</taxon>
        <taxon>Pezizomycotina</taxon>
        <taxon>Pezizomycetes</taxon>
        <taxon>Pezizales</taxon>
        <taxon>Morchellaceae</taxon>
        <taxon>Morchella</taxon>
    </lineage>
</organism>
<evidence type="ECO:0000256" key="4">
    <source>
        <dbReference type="ARBA" id="ARBA00023055"/>
    </source>
</evidence>
<dbReference type="GO" id="GO:0005829">
    <property type="term" value="C:cytosol"/>
    <property type="evidence" value="ECO:0007669"/>
    <property type="project" value="TreeGrafter"/>
</dbReference>
<dbReference type="GO" id="GO:0097038">
    <property type="term" value="C:perinuclear endoplasmic reticulum"/>
    <property type="evidence" value="ECO:0007669"/>
    <property type="project" value="TreeGrafter"/>
</dbReference>
<dbReference type="GO" id="GO:0005886">
    <property type="term" value="C:plasma membrane"/>
    <property type="evidence" value="ECO:0007669"/>
    <property type="project" value="TreeGrafter"/>
</dbReference>
<dbReference type="STRING" id="1392247.A0A3N4KRT8"/>
<dbReference type="GO" id="GO:0006887">
    <property type="term" value="P:exocytosis"/>
    <property type="evidence" value="ECO:0007669"/>
    <property type="project" value="TreeGrafter"/>
</dbReference>
<dbReference type="Pfam" id="PF12796">
    <property type="entry name" value="Ank_2"/>
    <property type="match status" value="1"/>
</dbReference>
<keyword evidence="3" id="KW-0597">Phosphoprotein</keyword>
<dbReference type="InterPro" id="IPR002110">
    <property type="entry name" value="Ankyrin_rpt"/>
</dbReference>
<evidence type="ECO:0000256" key="5">
    <source>
        <dbReference type="ARBA" id="ARBA00023121"/>
    </source>
</evidence>
<dbReference type="Gene3D" id="3.30.70.3490">
    <property type="match status" value="1"/>
</dbReference>
<dbReference type="SMART" id="SM00233">
    <property type="entry name" value="PH"/>
    <property type="match status" value="1"/>
</dbReference>
<dbReference type="GO" id="GO:0034727">
    <property type="term" value="P:piecemeal microautophagy of the nucleus"/>
    <property type="evidence" value="ECO:0007669"/>
    <property type="project" value="TreeGrafter"/>
</dbReference>
<feature type="region of interest" description="Disordered" evidence="9">
    <location>
        <begin position="706"/>
        <end position="743"/>
    </location>
</feature>
<accession>A0A3N4KRT8</accession>
<comment type="similarity">
    <text evidence="1 7">Belongs to the OSBP family.</text>
</comment>
<name>A0A3N4KRT8_9PEZI</name>
<feature type="region of interest" description="Disordered" evidence="9">
    <location>
        <begin position="496"/>
        <end position="604"/>
    </location>
</feature>
<feature type="compositionally biased region" description="Low complexity" evidence="9">
    <location>
        <begin position="17"/>
        <end position="41"/>
    </location>
</feature>
<dbReference type="InterPro" id="IPR018494">
    <property type="entry name" value="Oxysterol-bd_CS"/>
</dbReference>
<dbReference type="Pfam" id="PF01237">
    <property type="entry name" value="Oxysterol_BP"/>
    <property type="match status" value="1"/>
</dbReference>
<dbReference type="InParanoid" id="A0A3N4KRT8"/>
<dbReference type="GO" id="GO:0006897">
    <property type="term" value="P:endocytosis"/>
    <property type="evidence" value="ECO:0007669"/>
    <property type="project" value="TreeGrafter"/>
</dbReference>
<feature type="compositionally biased region" description="Acidic residues" evidence="9">
    <location>
        <begin position="581"/>
        <end position="590"/>
    </location>
</feature>
<dbReference type="SUPFAM" id="SSF144000">
    <property type="entry name" value="Oxysterol-binding protein-like"/>
    <property type="match status" value="1"/>
</dbReference>
<dbReference type="OrthoDB" id="1854502at2759"/>
<evidence type="ECO:0000313" key="11">
    <source>
        <dbReference type="EMBL" id="RPB13230.1"/>
    </source>
</evidence>
<dbReference type="Pfam" id="PF00169">
    <property type="entry name" value="PH"/>
    <property type="match status" value="1"/>
</dbReference>
<dbReference type="PROSITE" id="PS50297">
    <property type="entry name" value="ANK_REP_REGION"/>
    <property type="match status" value="2"/>
</dbReference>
<feature type="region of interest" description="Disordered" evidence="9">
    <location>
        <begin position="1"/>
        <end position="93"/>
    </location>
</feature>
<dbReference type="GO" id="GO:0032934">
    <property type="term" value="F:sterol binding"/>
    <property type="evidence" value="ECO:0007669"/>
    <property type="project" value="TreeGrafter"/>
</dbReference>
<dbReference type="InterPro" id="IPR037239">
    <property type="entry name" value="OSBP_sf"/>
</dbReference>
<sequence length="1246" mass="138088">MSEGSSRNDGGHRRTRSAMVSSLLHSSSSNSPSKSHSRNASAAVTPNSSTQYLTPANSSTASVPKRSISLRSPSSKPITEEPPPLPSTANTSATSLIGGSGVLVGNAKSVEDTVRTFRLYEALRNGDTMAISKTIREGSVDDAIRSSILQLAVQCAEVEVIEYILSTTTTDAATPSGLPYLDINHRDPTTGNTPLHTAAKLGRAEVVSLLLKQAEINDSIHNYNNRTPLEISRTPAVFQMLQLARSMFLEETIEKLTRLVAEQDYERIEKLLEIPRVKGLLDLNTLEPPTNGGGSTLLHDAARRRDTRLIEILLLHGADPFRRDNKGKLPQDVTKDDKTKNMLKKSPAAQAAARGIEERAVLGSAAEVAATGLATAGETFATGIAGKEGREMKGYLKKWTNYTSGYKLRWFVLEDGVLSYYKHQDDIGSACRGAINMRIAKLHMDAQDKQNFEIHGKGSVKYHLKANHVVEAKRWYWTLNNAIQWAKDEAREEERRKAGEAERMGRMREQQRHEDNDTVSSRRGSVGGSSGDNRKTSLRTGSSFVAPTEGEESDFFEQSTGGPSRNRQSSRSRSGASGDEREGDVDDDDNSSNGHHEPPTSDALSLLGNSARLQLDLLSQVVLAVQFEHAKNPDLTLSDPLVTGALSSYESAVTSLKTLVEELLSMSKERDSYWRYRIEKEISLRKIWEENMAVLAREQETLEGKAAGEREKKKKAKRALKEVLRGTSGSAPLSPRLDHSTSENLDGQLNSVELARVGSVLKSPVLVADSDSDSDDEDTDQFFDAIDSGEVEVVSEMPISVMSLKSPGLSERNMALGEGPEGDVTETEGALVLRHKKLVAVKTSFKGYEDPPRAKLSMDADDRPKISLWGILKSMIGKDMTKMTLPVSFNEPTSLLQRVAEDMEYTDLLDLAADRSDSTERMVYVAAFAASEYSSTIDRVAKPFNPLLGETYEYVRPDKNYRFMIEQVSHHPPIGAAWAEAEKWDYWGESAVRSKFYGKSFDINPLGTWFLRLRTPDGGEELYTWKKVTTSVIGIITGSPTVDNYGLMEIKNWTTGESCQLDFKARGWRVSTAYEVKGRVFNADAIQVWSIGGRWNDKIYARLSPGQDLAVAPPPANGGGGSNPAFLVWENHPRPPAPFNLTPFSITLNAIPDNLKPVLCPTDTRLRPDQRAMEEGEYDFAATEKNRLEEKQRAKRRDREQSGEEWKPRWFEKAVCEVTGEEYWKAKGDYWGMRHSGEWKDVDDIF</sequence>
<dbReference type="InterPro" id="IPR036770">
    <property type="entry name" value="Ankyrin_rpt-contain_sf"/>
</dbReference>
<dbReference type="PROSITE" id="PS50003">
    <property type="entry name" value="PH_DOMAIN"/>
    <property type="match status" value="1"/>
</dbReference>
<dbReference type="Proteomes" id="UP000277580">
    <property type="component" value="Unassembled WGS sequence"/>
</dbReference>
<dbReference type="PROSITE" id="PS50088">
    <property type="entry name" value="ANK_REPEAT"/>
    <property type="match status" value="2"/>
</dbReference>
<evidence type="ECO:0000256" key="7">
    <source>
        <dbReference type="RuleBase" id="RU003844"/>
    </source>
</evidence>
<evidence type="ECO:0000256" key="3">
    <source>
        <dbReference type="ARBA" id="ARBA00022553"/>
    </source>
</evidence>
<dbReference type="FunFam" id="2.40.160.120:FF:000008">
    <property type="entry name" value="Oxysterol binding protein (Osh1)"/>
    <property type="match status" value="1"/>
</dbReference>
<dbReference type="AlphaFoldDB" id="A0A3N4KRT8"/>
<feature type="repeat" description="ANK" evidence="6">
    <location>
        <begin position="293"/>
        <end position="325"/>
    </location>
</feature>
<keyword evidence="4" id="KW-0445">Lipid transport</keyword>
<gene>
    <name evidence="11" type="ORF">P167DRAFT_522100</name>
</gene>
<proteinExistence type="inferred from homology"/>